<dbReference type="AlphaFoldDB" id="A0A8S9PQK2"/>
<dbReference type="Proteomes" id="UP000712600">
    <property type="component" value="Unassembled WGS sequence"/>
</dbReference>
<accession>A0A8S9PQK2</accession>
<name>A0A8S9PQK2_BRACR</name>
<comment type="caution">
    <text evidence="1">The sequence shown here is derived from an EMBL/GenBank/DDBJ whole genome shotgun (WGS) entry which is preliminary data.</text>
</comment>
<evidence type="ECO:0000313" key="2">
    <source>
        <dbReference type="Proteomes" id="UP000712600"/>
    </source>
</evidence>
<organism evidence="1 2">
    <name type="scientific">Brassica cretica</name>
    <name type="common">Mustard</name>
    <dbReference type="NCBI Taxonomy" id="69181"/>
    <lineage>
        <taxon>Eukaryota</taxon>
        <taxon>Viridiplantae</taxon>
        <taxon>Streptophyta</taxon>
        <taxon>Embryophyta</taxon>
        <taxon>Tracheophyta</taxon>
        <taxon>Spermatophyta</taxon>
        <taxon>Magnoliopsida</taxon>
        <taxon>eudicotyledons</taxon>
        <taxon>Gunneridae</taxon>
        <taxon>Pentapetalae</taxon>
        <taxon>rosids</taxon>
        <taxon>malvids</taxon>
        <taxon>Brassicales</taxon>
        <taxon>Brassicaceae</taxon>
        <taxon>Brassiceae</taxon>
        <taxon>Brassica</taxon>
    </lineage>
</organism>
<dbReference type="EMBL" id="QGKX02001521">
    <property type="protein sequence ID" value="KAF3514933.1"/>
    <property type="molecule type" value="Genomic_DNA"/>
</dbReference>
<reference evidence="1" key="1">
    <citation type="submission" date="2019-12" db="EMBL/GenBank/DDBJ databases">
        <title>Genome sequencing and annotation of Brassica cretica.</title>
        <authorList>
            <person name="Studholme D.J."/>
            <person name="Sarris P."/>
        </authorList>
    </citation>
    <scope>NUCLEOTIDE SEQUENCE</scope>
    <source>
        <strain evidence="1">PFS-109/04</strain>
        <tissue evidence="1">Leaf</tissue>
    </source>
</reference>
<proteinExistence type="predicted"/>
<gene>
    <name evidence="1" type="ORF">F2Q69_00004163</name>
</gene>
<sequence length="71" mass="7626">MEDGIESNGPEDVKLIKSIEKINAKPSSSSPTTAFNVHRSCKASAACTTTPAHYPATFNRIDCLIQSPIMC</sequence>
<evidence type="ECO:0000313" key="1">
    <source>
        <dbReference type="EMBL" id="KAF3514933.1"/>
    </source>
</evidence>
<protein>
    <submittedName>
        <fullName evidence="1">Uncharacterized protein</fullName>
    </submittedName>
</protein>